<sequence length="107" mass="12342">MDESFDGAKIYRVLANDTRREILELLREPLKHFDNDKYLGYGLAIEGGICVQDIQRSLNISQSVASTYLKSMQDAGLLLSYRAGRWTYYRRDEKGIGAFSDWVRKTL</sequence>
<dbReference type="STRING" id="288705.RSal33209_3160"/>
<keyword evidence="3" id="KW-0804">Transcription</keyword>
<evidence type="ECO:0000259" key="4">
    <source>
        <dbReference type="PROSITE" id="PS50987"/>
    </source>
</evidence>
<dbReference type="InterPro" id="IPR051081">
    <property type="entry name" value="HTH_MetalResp_TranReg"/>
</dbReference>
<keyword evidence="1" id="KW-0805">Transcription regulation</keyword>
<dbReference type="InterPro" id="IPR036390">
    <property type="entry name" value="WH_DNA-bd_sf"/>
</dbReference>
<dbReference type="KEGG" id="rsa:RSal33209_3160"/>
<gene>
    <name evidence="5" type="ordered locus">RSal33209_3160</name>
</gene>
<dbReference type="HOGENOM" id="CLU_097806_10_1_11"/>
<dbReference type="Gene3D" id="1.10.10.10">
    <property type="entry name" value="Winged helix-like DNA-binding domain superfamily/Winged helix DNA-binding domain"/>
    <property type="match status" value="1"/>
</dbReference>
<dbReference type="GO" id="GO:0003700">
    <property type="term" value="F:DNA-binding transcription factor activity"/>
    <property type="evidence" value="ECO:0007669"/>
    <property type="project" value="InterPro"/>
</dbReference>
<keyword evidence="2" id="KW-0238">DNA-binding</keyword>
<accession>A9WUK7</accession>
<evidence type="ECO:0000313" key="5">
    <source>
        <dbReference type="EMBL" id="ABY24878.1"/>
    </source>
</evidence>
<feature type="domain" description="HTH arsR-type" evidence="4">
    <location>
        <begin position="1"/>
        <end position="107"/>
    </location>
</feature>
<evidence type="ECO:0000313" key="6">
    <source>
        <dbReference type="Proteomes" id="UP000002007"/>
    </source>
</evidence>
<dbReference type="eggNOG" id="COG0640">
    <property type="taxonomic scope" value="Bacteria"/>
</dbReference>
<protein>
    <submittedName>
        <fullName evidence="5">Transcriptional regulator, ArsR family</fullName>
    </submittedName>
</protein>
<dbReference type="InterPro" id="IPR036388">
    <property type="entry name" value="WH-like_DNA-bd_sf"/>
</dbReference>
<dbReference type="GO" id="GO:0003677">
    <property type="term" value="F:DNA binding"/>
    <property type="evidence" value="ECO:0007669"/>
    <property type="project" value="UniProtKB-KW"/>
</dbReference>
<dbReference type="RefSeq" id="WP_012246520.1">
    <property type="nucleotide sequence ID" value="NC_010168.1"/>
</dbReference>
<name>A9WUK7_RENSM</name>
<dbReference type="CDD" id="cd00090">
    <property type="entry name" value="HTH_ARSR"/>
    <property type="match status" value="1"/>
</dbReference>
<dbReference type="Pfam" id="PF01022">
    <property type="entry name" value="HTH_5"/>
    <property type="match status" value="1"/>
</dbReference>
<dbReference type="PANTHER" id="PTHR33154:SF33">
    <property type="entry name" value="TRANSCRIPTIONAL REPRESSOR SDPR"/>
    <property type="match status" value="1"/>
</dbReference>
<dbReference type="SUPFAM" id="SSF46785">
    <property type="entry name" value="Winged helix' DNA-binding domain"/>
    <property type="match status" value="1"/>
</dbReference>
<proteinExistence type="predicted"/>
<dbReference type="AlphaFoldDB" id="A9WUK7"/>
<dbReference type="Proteomes" id="UP000002007">
    <property type="component" value="Chromosome"/>
</dbReference>
<reference evidence="6" key="1">
    <citation type="journal article" date="2008" name="J. Bacteriol.">
        <title>Genome sequence of the fish pathogen Renibacterium salmoninarum suggests reductive evolution away from an environmental Arthrobacter ancestor.</title>
        <authorList>
            <person name="Wiens G.D."/>
            <person name="Rockey D.D."/>
            <person name="Wu Z."/>
            <person name="Chang J."/>
            <person name="Levy R."/>
            <person name="Crane S."/>
            <person name="Chen D.S."/>
            <person name="Capri G.R."/>
            <person name="Burnett J.R."/>
            <person name="Sudheesh P.S."/>
            <person name="Schipma M.J."/>
            <person name="Burd H."/>
            <person name="Bhattacharyya A."/>
            <person name="Rhodes L.D."/>
            <person name="Kaul R."/>
            <person name="Strom M.S."/>
        </authorList>
    </citation>
    <scope>NUCLEOTIDE SEQUENCE [LARGE SCALE GENOMIC DNA]</scope>
    <source>
        <strain evidence="6">ATCC 33209 / DSM 20767 / JCM 11484 / NBRC 15589 / NCIMB 2235</strain>
    </source>
</reference>
<dbReference type="SMART" id="SM00418">
    <property type="entry name" value="HTH_ARSR"/>
    <property type="match status" value="1"/>
</dbReference>
<keyword evidence="6" id="KW-1185">Reference proteome</keyword>
<evidence type="ECO:0000256" key="3">
    <source>
        <dbReference type="ARBA" id="ARBA00023163"/>
    </source>
</evidence>
<dbReference type="PROSITE" id="PS50987">
    <property type="entry name" value="HTH_ARSR_2"/>
    <property type="match status" value="1"/>
</dbReference>
<dbReference type="InterPro" id="IPR011991">
    <property type="entry name" value="ArsR-like_HTH"/>
</dbReference>
<dbReference type="InterPro" id="IPR001845">
    <property type="entry name" value="HTH_ArsR_DNA-bd_dom"/>
</dbReference>
<dbReference type="EMBL" id="CP000910">
    <property type="protein sequence ID" value="ABY24878.1"/>
    <property type="molecule type" value="Genomic_DNA"/>
</dbReference>
<evidence type="ECO:0000256" key="1">
    <source>
        <dbReference type="ARBA" id="ARBA00023015"/>
    </source>
</evidence>
<evidence type="ECO:0000256" key="2">
    <source>
        <dbReference type="ARBA" id="ARBA00023125"/>
    </source>
</evidence>
<organism evidence="5 6">
    <name type="scientific">Renibacterium salmoninarum (strain ATCC 33209 / DSM 20767 / JCM 11484 / NBRC 15589 / NCIMB 2235)</name>
    <dbReference type="NCBI Taxonomy" id="288705"/>
    <lineage>
        <taxon>Bacteria</taxon>
        <taxon>Bacillati</taxon>
        <taxon>Actinomycetota</taxon>
        <taxon>Actinomycetes</taxon>
        <taxon>Micrococcales</taxon>
        <taxon>Micrococcaceae</taxon>
        <taxon>Renibacterium</taxon>
    </lineage>
</organism>
<dbReference type="PANTHER" id="PTHR33154">
    <property type="entry name" value="TRANSCRIPTIONAL REGULATOR, ARSR FAMILY"/>
    <property type="match status" value="1"/>
</dbReference>